<dbReference type="PANTHER" id="PTHR12011:SF454">
    <property type="entry name" value="ADHESION G-PROTEIN COUPLED RECEPTOR G5-LIKE"/>
    <property type="match status" value="1"/>
</dbReference>
<proteinExistence type="predicted"/>
<dbReference type="AlphaFoldDB" id="A0ABD0QNZ3"/>
<dbReference type="Proteomes" id="UP001529510">
    <property type="component" value="Unassembled WGS sequence"/>
</dbReference>
<name>A0ABD0QNZ3_CIRMR</name>
<protein>
    <submittedName>
        <fullName evidence="1">Uncharacterized protein</fullName>
    </submittedName>
</protein>
<dbReference type="Gene3D" id="1.20.1070.10">
    <property type="entry name" value="Rhodopsin 7-helix transmembrane proteins"/>
    <property type="match status" value="1"/>
</dbReference>
<dbReference type="PANTHER" id="PTHR12011">
    <property type="entry name" value="ADHESION G-PROTEIN COUPLED RECEPTOR"/>
    <property type="match status" value="1"/>
</dbReference>
<sequence>MGNRHDKMPVWKDAGTVLGLMCLLGTTWGLAFFSSGYTNYLILYLFCILNTMQ</sequence>
<reference evidence="1 2" key="1">
    <citation type="submission" date="2024-05" db="EMBL/GenBank/DDBJ databases">
        <title>Genome sequencing and assembly of Indian major carp, Cirrhinus mrigala (Hamilton, 1822).</title>
        <authorList>
            <person name="Mohindra V."/>
            <person name="Chowdhury L.M."/>
            <person name="Lal K."/>
            <person name="Jena J.K."/>
        </authorList>
    </citation>
    <scope>NUCLEOTIDE SEQUENCE [LARGE SCALE GENOMIC DNA]</scope>
    <source>
        <strain evidence="1">CM1030</strain>
        <tissue evidence="1">Blood</tissue>
    </source>
</reference>
<accession>A0ABD0QNZ3</accession>
<gene>
    <name evidence="1" type="ORF">M9458_015028</name>
</gene>
<evidence type="ECO:0000313" key="1">
    <source>
        <dbReference type="EMBL" id="KAL0187929.1"/>
    </source>
</evidence>
<comment type="caution">
    <text evidence="1">The sequence shown here is derived from an EMBL/GenBank/DDBJ whole genome shotgun (WGS) entry which is preliminary data.</text>
</comment>
<keyword evidence="2" id="KW-1185">Reference proteome</keyword>
<feature type="non-terminal residue" evidence="1">
    <location>
        <position position="53"/>
    </location>
</feature>
<organism evidence="1 2">
    <name type="scientific">Cirrhinus mrigala</name>
    <name type="common">Mrigala</name>
    <dbReference type="NCBI Taxonomy" id="683832"/>
    <lineage>
        <taxon>Eukaryota</taxon>
        <taxon>Metazoa</taxon>
        <taxon>Chordata</taxon>
        <taxon>Craniata</taxon>
        <taxon>Vertebrata</taxon>
        <taxon>Euteleostomi</taxon>
        <taxon>Actinopterygii</taxon>
        <taxon>Neopterygii</taxon>
        <taxon>Teleostei</taxon>
        <taxon>Ostariophysi</taxon>
        <taxon>Cypriniformes</taxon>
        <taxon>Cyprinidae</taxon>
        <taxon>Labeoninae</taxon>
        <taxon>Labeonini</taxon>
        <taxon>Cirrhinus</taxon>
    </lineage>
</organism>
<dbReference type="EMBL" id="JAMKFB020000007">
    <property type="protein sequence ID" value="KAL0187929.1"/>
    <property type="molecule type" value="Genomic_DNA"/>
</dbReference>
<evidence type="ECO:0000313" key="2">
    <source>
        <dbReference type="Proteomes" id="UP001529510"/>
    </source>
</evidence>